<dbReference type="PANTHER" id="PTHR43394">
    <property type="entry name" value="ATP-DEPENDENT PERMEASE MDL1, MITOCHONDRIAL"/>
    <property type="match status" value="1"/>
</dbReference>
<organism evidence="11 12">
    <name type="scientific">Streptomyces albipurpureus</name>
    <dbReference type="NCBI Taxonomy" id="2897419"/>
    <lineage>
        <taxon>Bacteria</taxon>
        <taxon>Bacillati</taxon>
        <taxon>Actinomycetota</taxon>
        <taxon>Actinomycetes</taxon>
        <taxon>Kitasatosporales</taxon>
        <taxon>Streptomycetaceae</taxon>
        <taxon>Streptomyces</taxon>
    </lineage>
</organism>
<evidence type="ECO:0000256" key="3">
    <source>
        <dbReference type="ARBA" id="ARBA00022741"/>
    </source>
</evidence>
<comment type="caution">
    <text evidence="11">The sequence shown here is derived from an EMBL/GenBank/DDBJ whole genome shotgun (WGS) entry which is preliminary data.</text>
</comment>
<dbReference type="PROSITE" id="PS00211">
    <property type="entry name" value="ABC_TRANSPORTER_1"/>
    <property type="match status" value="1"/>
</dbReference>
<keyword evidence="5 8" id="KW-1133">Transmembrane helix</keyword>
<evidence type="ECO:0000259" key="9">
    <source>
        <dbReference type="PROSITE" id="PS50893"/>
    </source>
</evidence>
<keyword evidence="4 11" id="KW-0067">ATP-binding</keyword>
<dbReference type="InterPro" id="IPR027417">
    <property type="entry name" value="P-loop_NTPase"/>
</dbReference>
<feature type="transmembrane region" description="Helical" evidence="8">
    <location>
        <begin position="68"/>
        <end position="88"/>
    </location>
</feature>
<evidence type="ECO:0000313" key="12">
    <source>
        <dbReference type="Proteomes" id="UP001431429"/>
    </source>
</evidence>
<dbReference type="InterPro" id="IPR011527">
    <property type="entry name" value="ABC1_TM_dom"/>
</dbReference>
<dbReference type="Pfam" id="PF00005">
    <property type="entry name" value="ABC_tran"/>
    <property type="match status" value="1"/>
</dbReference>
<evidence type="ECO:0000256" key="7">
    <source>
        <dbReference type="SAM" id="MobiDB-lite"/>
    </source>
</evidence>
<feature type="transmembrane region" description="Helical" evidence="8">
    <location>
        <begin position="169"/>
        <end position="189"/>
    </location>
</feature>
<dbReference type="SUPFAM" id="SSF90123">
    <property type="entry name" value="ABC transporter transmembrane region"/>
    <property type="match status" value="1"/>
</dbReference>
<comment type="subcellular location">
    <subcellularLocation>
        <location evidence="1">Cell membrane</location>
        <topology evidence="1">Multi-pass membrane protein</topology>
    </subcellularLocation>
</comment>
<evidence type="ECO:0000313" key="11">
    <source>
        <dbReference type="EMBL" id="MCM2387798.1"/>
    </source>
</evidence>
<sequence length="673" mass="71234">MSTSHASAKERSAIRSLLRLWPYVRPVRARLFSAAFVAIVASCMSLVIPLVLKWMVDGPITDRDPGGVWLGAFVLLVLGIVEAVLFGFRRWLVARPLAGVEAGMRAALFGHLQRLPMAFHDRWPSGQLLSRGTTDLMLVRMFLAFPLTFLLVNGTTILVGFVILLWQQWTLGLVLMAPIVPLFVLCSYFESKYSLAARRAQDQIGDLTTVVEESVLGIRIVKGFGRNRSQARAFHELARRLRGTELVKARLLAGIWAAVTVLPEIAIGGALVLGTIQVADGALSAGTLVAFLSTALALRWPVESIGFLLAMSQEAATATDRFFEVMDVDQEASNPAGADGSWSTDSTKATEATGSRALIDAATSPAGPTPRPQTSASPSPAAAKAPPAGPGAGGLRFEGVGFRYPDAAADSVPVLSHIDLSINPGETMALVGGTGSGKTTLTALVPRLHEVTSGRITLDGEDITSMPRERLRGLVSVAFEEPTLFSATVGENVLMGTDGAANEEDLHRALGVAQASFVHSLPHGVDTEVGEQGLSLSGGQRQRLALARAVVGRPRFLVLDDPLSALDVHTETLVEAALRQVLKNTTALVVAHRPSTVLLADRVALLSEGRIAAVGTHQELLGTNAEYAWLMSGAEIGPSVEAAITTGSTAAAGDPSTTDRIEAPESLWEGNGR</sequence>
<dbReference type="SMART" id="SM00382">
    <property type="entry name" value="AAA"/>
    <property type="match status" value="1"/>
</dbReference>
<gene>
    <name evidence="11" type="ORF">NBG84_05645</name>
</gene>
<dbReference type="PROSITE" id="PS50893">
    <property type="entry name" value="ABC_TRANSPORTER_2"/>
    <property type="match status" value="1"/>
</dbReference>
<feature type="compositionally biased region" description="Polar residues" evidence="7">
    <location>
        <begin position="341"/>
        <end position="352"/>
    </location>
</feature>
<feature type="region of interest" description="Disordered" evidence="7">
    <location>
        <begin position="361"/>
        <end position="392"/>
    </location>
</feature>
<evidence type="ECO:0000256" key="8">
    <source>
        <dbReference type="SAM" id="Phobius"/>
    </source>
</evidence>
<dbReference type="InterPro" id="IPR036640">
    <property type="entry name" value="ABC1_TM_sf"/>
</dbReference>
<feature type="compositionally biased region" description="Low complexity" evidence="7">
    <location>
        <begin position="375"/>
        <end position="386"/>
    </location>
</feature>
<feature type="transmembrane region" description="Helical" evidence="8">
    <location>
        <begin position="31"/>
        <end position="56"/>
    </location>
</feature>
<feature type="domain" description="ABC transporter" evidence="9">
    <location>
        <begin position="395"/>
        <end position="633"/>
    </location>
</feature>
<dbReference type="InterPro" id="IPR039421">
    <property type="entry name" value="Type_1_exporter"/>
</dbReference>
<evidence type="ECO:0000256" key="2">
    <source>
        <dbReference type="ARBA" id="ARBA00022692"/>
    </source>
</evidence>
<feature type="domain" description="ABC transmembrane type-1" evidence="10">
    <location>
        <begin position="34"/>
        <end position="314"/>
    </location>
</feature>
<protein>
    <submittedName>
        <fullName evidence="11">ABC transporter ATP-binding protein/permease</fullName>
    </submittedName>
</protein>
<feature type="transmembrane region" description="Helical" evidence="8">
    <location>
        <begin position="249"/>
        <end position="276"/>
    </location>
</feature>
<dbReference type="Pfam" id="PF00664">
    <property type="entry name" value="ABC_membrane"/>
    <property type="match status" value="1"/>
</dbReference>
<dbReference type="Gene3D" id="3.40.50.300">
    <property type="entry name" value="P-loop containing nucleotide triphosphate hydrolases"/>
    <property type="match status" value="1"/>
</dbReference>
<dbReference type="CDD" id="cd18543">
    <property type="entry name" value="ABC_6TM_Rv0194_D1_like"/>
    <property type="match status" value="1"/>
</dbReference>
<dbReference type="GO" id="GO:0005524">
    <property type="term" value="F:ATP binding"/>
    <property type="evidence" value="ECO:0007669"/>
    <property type="project" value="UniProtKB-KW"/>
</dbReference>
<feature type="transmembrane region" description="Helical" evidence="8">
    <location>
        <begin position="141"/>
        <end position="163"/>
    </location>
</feature>
<evidence type="ECO:0000256" key="5">
    <source>
        <dbReference type="ARBA" id="ARBA00022989"/>
    </source>
</evidence>
<dbReference type="InterPro" id="IPR003439">
    <property type="entry name" value="ABC_transporter-like_ATP-bd"/>
</dbReference>
<dbReference type="PANTHER" id="PTHR43394:SF1">
    <property type="entry name" value="ATP-BINDING CASSETTE SUB-FAMILY B MEMBER 10, MITOCHONDRIAL"/>
    <property type="match status" value="1"/>
</dbReference>
<dbReference type="InterPro" id="IPR017871">
    <property type="entry name" value="ABC_transporter-like_CS"/>
</dbReference>
<dbReference type="Gene3D" id="1.20.1560.10">
    <property type="entry name" value="ABC transporter type 1, transmembrane domain"/>
    <property type="match status" value="1"/>
</dbReference>
<dbReference type="InterPro" id="IPR003593">
    <property type="entry name" value="AAA+_ATPase"/>
</dbReference>
<feature type="region of interest" description="Disordered" evidence="7">
    <location>
        <begin position="333"/>
        <end position="352"/>
    </location>
</feature>
<dbReference type="RefSeq" id="WP_250918155.1">
    <property type="nucleotide sequence ID" value="NZ_JAMQAW010000006.1"/>
</dbReference>
<keyword evidence="6 8" id="KW-0472">Membrane</keyword>
<evidence type="ECO:0000256" key="1">
    <source>
        <dbReference type="ARBA" id="ARBA00004651"/>
    </source>
</evidence>
<keyword evidence="2 8" id="KW-0812">Transmembrane</keyword>
<accession>A0ABT0UH94</accession>
<dbReference type="Proteomes" id="UP001431429">
    <property type="component" value="Unassembled WGS sequence"/>
</dbReference>
<dbReference type="EMBL" id="JAMQAW010000006">
    <property type="protein sequence ID" value="MCM2387798.1"/>
    <property type="molecule type" value="Genomic_DNA"/>
</dbReference>
<proteinExistence type="predicted"/>
<feature type="region of interest" description="Disordered" evidence="7">
    <location>
        <begin position="648"/>
        <end position="673"/>
    </location>
</feature>
<dbReference type="PROSITE" id="PS50929">
    <property type="entry name" value="ABC_TM1F"/>
    <property type="match status" value="1"/>
</dbReference>
<evidence type="ECO:0000259" key="10">
    <source>
        <dbReference type="PROSITE" id="PS50929"/>
    </source>
</evidence>
<name>A0ABT0UH94_9ACTN</name>
<dbReference type="SUPFAM" id="SSF52540">
    <property type="entry name" value="P-loop containing nucleoside triphosphate hydrolases"/>
    <property type="match status" value="1"/>
</dbReference>
<keyword evidence="3" id="KW-0547">Nucleotide-binding</keyword>
<evidence type="ECO:0000256" key="6">
    <source>
        <dbReference type="ARBA" id="ARBA00023136"/>
    </source>
</evidence>
<evidence type="ECO:0000256" key="4">
    <source>
        <dbReference type="ARBA" id="ARBA00022840"/>
    </source>
</evidence>
<reference evidence="11" key="1">
    <citation type="submission" date="2022-06" db="EMBL/GenBank/DDBJ databases">
        <title>Genome public.</title>
        <authorList>
            <person name="Sun Q."/>
        </authorList>
    </citation>
    <scope>NUCLEOTIDE SEQUENCE</scope>
    <source>
        <strain evidence="11">CWNU-1</strain>
    </source>
</reference>
<keyword evidence="12" id="KW-1185">Reference proteome</keyword>